<name>A0A6A6I7K9_9PLEO</name>
<dbReference type="PANTHER" id="PTHR24359">
    <property type="entry name" value="SERINE/THREONINE-PROTEIN KINASE SBK1"/>
    <property type="match status" value="1"/>
</dbReference>
<evidence type="ECO:0000259" key="3">
    <source>
        <dbReference type="PROSITE" id="PS50011"/>
    </source>
</evidence>
<feature type="domain" description="C2H2-type" evidence="4">
    <location>
        <begin position="331"/>
        <end position="353"/>
    </location>
</feature>
<feature type="compositionally biased region" description="Acidic residues" evidence="2">
    <location>
        <begin position="460"/>
        <end position="482"/>
    </location>
</feature>
<evidence type="ECO:0000313" key="5">
    <source>
        <dbReference type="EMBL" id="KAF2245942.1"/>
    </source>
</evidence>
<feature type="domain" description="Protein kinase" evidence="3">
    <location>
        <begin position="560"/>
        <end position="868"/>
    </location>
</feature>
<evidence type="ECO:0000256" key="2">
    <source>
        <dbReference type="SAM" id="MobiDB-lite"/>
    </source>
</evidence>
<keyword evidence="1" id="KW-0479">Metal-binding</keyword>
<dbReference type="CDD" id="cd00180">
    <property type="entry name" value="PKc"/>
    <property type="match status" value="1"/>
</dbReference>
<accession>A0A6A6I7K9</accession>
<dbReference type="RefSeq" id="XP_033680946.1">
    <property type="nucleotide sequence ID" value="XM_033834670.1"/>
</dbReference>
<keyword evidence="1" id="KW-0862">Zinc</keyword>
<dbReference type="Gene3D" id="1.10.510.10">
    <property type="entry name" value="Transferase(Phosphotransferase) domain 1"/>
    <property type="match status" value="1"/>
</dbReference>
<keyword evidence="6" id="KW-1185">Reference proteome</keyword>
<dbReference type="InterPro" id="IPR013087">
    <property type="entry name" value="Znf_C2H2_type"/>
</dbReference>
<dbReference type="InterPro" id="IPR000719">
    <property type="entry name" value="Prot_kinase_dom"/>
</dbReference>
<dbReference type="SUPFAM" id="SSF56112">
    <property type="entry name" value="Protein kinase-like (PK-like)"/>
    <property type="match status" value="1"/>
</dbReference>
<gene>
    <name evidence="5" type="ORF">BU26DRAFT_58684</name>
</gene>
<organism evidence="5 6">
    <name type="scientific">Trematosphaeria pertusa</name>
    <dbReference type="NCBI Taxonomy" id="390896"/>
    <lineage>
        <taxon>Eukaryota</taxon>
        <taxon>Fungi</taxon>
        <taxon>Dikarya</taxon>
        <taxon>Ascomycota</taxon>
        <taxon>Pezizomycotina</taxon>
        <taxon>Dothideomycetes</taxon>
        <taxon>Pleosporomycetidae</taxon>
        <taxon>Pleosporales</taxon>
        <taxon>Massarineae</taxon>
        <taxon>Trematosphaeriaceae</taxon>
        <taxon>Trematosphaeria</taxon>
    </lineage>
</organism>
<dbReference type="PANTHER" id="PTHR24359:SF1">
    <property type="entry name" value="INHIBITOR OF NUCLEAR FACTOR KAPPA-B KINASE EPSILON SUBUNIT HOMOLOG 1-RELATED"/>
    <property type="match status" value="1"/>
</dbReference>
<evidence type="ECO:0000256" key="1">
    <source>
        <dbReference type="PROSITE-ProRule" id="PRU00042"/>
    </source>
</evidence>
<sequence>MSFQNQDASAPFPEYFPMDNSQSLCYSSDASSSLLPSSLPDSGFYDTELTASDHGKQTAGSSEGLVEWQDLILSVWYANNQRLASDTDVILFRGLLKAPQYLIKTRLRQLFEDDEERDDAHSNHVRGRYTANPYTEERGAPSHVVKSDQQETCSFAHQLKPDGSSQQFVNTNTHTTAPCDVRTAGNTVQSQQNLANDIARLPLKGDSVSSISWLPAADVLVGQSYTAALNLSGDMPSKSAAEVLRTGIDNTDGSIFHRGVSAQQSFVNEPISDPGLLHVDHSIVLASALVPNRPRVNMTASLRAAIVRFIDTRRAKGCQAIRSHEKQAGIYECTLKCQRRFKTSNDLFRHESTIFPQDFWFCTRCGDLDSASERYLFTREDKMRQHNKIIHNDTRSIVDCKVPNAPKIFPERCSLCTHHRHRNWKDRCKHTIWHYKRGDALPKCLHTPDEDTTESGGPPGDDDDDDDDGNDSQDGNDDDPPTDDGGGFNTGNDELPPDNHDGNDGSDSPDPPNAPDDFSSLLNWDLDSLWRLQTTVYLSPISTSAAPNISQSSSQPVSIQWKERVNQKGGTASVFSVEVSLDDHDDSPDAKPRSRVVKQYPSQHHRLFEKELEAFAILSEQEPHPNIIRCFGSFELSDRAGGMTHNILLEDAQCDLFEYFADTVPPTTPAEIFGFWSQLFGIASALKRIHEPHETAVGWHADVKPDNILFIDSEFKLADFGFSQFARRPDREKTSNAIIGGTATYAAPELNCSVSIDIPALAAPKMDIWSFGCVLSMAITYVLSGFQGIQYYEERRKRASEATGRELKARFHDGSQVLAEVKAWHNRLRGRIRSHDYVTGMILDLVDDHLLQGDPALRFDSKQLHERLDRILREAKESQGKADKVADHPEHCSHVCERVDVGQCLRNDSQEDVKVDIDDLHSADSGSAARTNILSCDPSRSANLPTLNFLIGRCVLRDSTRDNVYIAEKPLEFSCAVDDVGAATNTIKFANTSFRNLNTYVEGSKRAETRVKVERLLGLIMDQYLAGRQEKRTMIYVLPESASDVGKVEAVEEIIGKFWRSPRRRASKNNLRICFIQFGDDLDGTRRLQQVAKHYPFVSVLGGDTEDIPRRAFFLYWNGIIWEWIKDFEHGNPHHRYRYYPHSSDGLDSSWSRSLEDHCERLVHTRKRRCVESVDKDAALP</sequence>
<dbReference type="OrthoDB" id="9992527at2759"/>
<keyword evidence="1" id="KW-0863">Zinc-finger</keyword>
<evidence type="ECO:0008006" key="7">
    <source>
        <dbReference type="Google" id="ProtNLM"/>
    </source>
</evidence>
<dbReference type="GO" id="GO:0004674">
    <property type="term" value="F:protein serine/threonine kinase activity"/>
    <property type="evidence" value="ECO:0007669"/>
    <property type="project" value="TreeGrafter"/>
</dbReference>
<dbReference type="PROSITE" id="PS50157">
    <property type="entry name" value="ZINC_FINGER_C2H2_2"/>
    <property type="match status" value="1"/>
</dbReference>
<reference evidence="5" key="1">
    <citation type="journal article" date="2020" name="Stud. Mycol.">
        <title>101 Dothideomycetes genomes: a test case for predicting lifestyles and emergence of pathogens.</title>
        <authorList>
            <person name="Haridas S."/>
            <person name="Albert R."/>
            <person name="Binder M."/>
            <person name="Bloem J."/>
            <person name="Labutti K."/>
            <person name="Salamov A."/>
            <person name="Andreopoulos B."/>
            <person name="Baker S."/>
            <person name="Barry K."/>
            <person name="Bills G."/>
            <person name="Bluhm B."/>
            <person name="Cannon C."/>
            <person name="Castanera R."/>
            <person name="Culley D."/>
            <person name="Daum C."/>
            <person name="Ezra D."/>
            <person name="Gonzalez J."/>
            <person name="Henrissat B."/>
            <person name="Kuo A."/>
            <person name="Liang C."/>
            <person name="Lipzen A."/>
            <person name="Lutzoni F."/>
            <person name="Magnuson J."/>
            <person name="Mondo S."/>
            <person name="Nolan M."/>
            <person name="Ohm R."/>
            <person name="Pangilinan J."/>
            <person name="Park H.-J."/>
            <person name="Ramirez L."/>
            <person name="Alfaro M."/>
            <person name="Sun H."/>
            <person name="Tritt A."/>
            <person name="Yoshinaga Y."/>
            <person name="Zwiers L.-H."/>
            <person name="Turgeon B."/>
            <person name="Goodwin S."/>
            <person name="Spatafora J."/>
            <person name="Crous P."/>
            <person name="Grigoriev I."/>
        </authorList>
    </citation>
    <scope>NUCLEOTIDE SEQUENCE</scope>
    <source>
        <strain evidence="5">CBS 122368</strain>
    </source>
</reference>
<proteinExistence type="predicted"/>
<dbReference type="EMBL" id="ML987199">
    <property type="protein sequence ID" value="KAF2245942.1"/>
    <property type="molecule type" value="Genomic_DNA"/>
</dbReference>
<dbReference type="PROSITE" id="PS50011">
    <property type="entry name" value="PROTEIN_KINASE_DOM"/>
    <property type="match status" value="1"/>
</dbReference>
<dbReference type="InterPro" id="IPR011009">
    <property type="entry name" value="Kinase-like_dom_sf"/>
</dbReference>
<dbReference type="SMART" id="SM00220">
    <property type="entry name" value="S_TKc"/>
    <property type="match status" value="1"/>
</dbReference>
<dbReference type="GO" id="GO:0008270">
    <property type="term" value="F:zinc ion binding"/>
    <property type="evidence" value="ECO:0007669"/>
    <property type="project" value="UniProtKB-KW"/>
</dbReference>
<dbReference type="AlphaFoldDB" id="A0A6A6I7K9"/>
<dbReference type="GeneID" id="54588000"/>
<dbReference type="Proteomes" id="UP000800094">
    <property type="component" value="Unassembled WGS sequence"/>
</dbReference>
<evidence type="ECO:0000313" key="6">
    <source>
        <dbReference type="Proteomes" id="UP000800094"/>
    </source>
</evidence>
<dbReference type="GO" id="GO:0005524">
    <property type="term" value="F:ATP binding"/>
    <property type="evidence" value="ECO:0007669"/>
    <property type="project" value="InterPro"/>
</dbReference>
<evidence type="ECO:0000259" key="4">
    <source>
        <dbReference type="PROSITE" id="PS50157"/>
    </source>
</evidence>
<dbReference type="Pfam" id="PF00069">
    <property type="entry name" value="Pkinase"/>
    <property type="match status" value="1"/>
</dbReference>
<protein>
    <recommendedName>
        <fullName evidence="7">Protein kinase domain-containing protein</fullName>
    </recommendedName>
</protein>
<feature type="region of interest" description="Disordered" evidence="2">
    <location>
        <begin position="443"/>
        <end position="519"/>
    </location>
</feature>